<evidence type="ECO:0000259" key="5">
    <source>
        <dbReference type="Pfam" id="PF01420"/>
    </source>
</evidence>
<dbReference type="EMBL" id="JAYMFF010000043">
    <property type="protein sequence ID" value="MEC4177074.1"/>
    <property type="molecule type" value="Genomic_DNA"/>
</dbReference>
<keyword evidence="6" id="KW-0255">Endonuclease</keyword>
<proteinExistence type="inferred from homology"/>
<dbReference type="SUPFAM" id="SSF116734">
    <property type="entry name" value="DNA methylase specificity domain"/>
    <property type="match status" value="1"/>
</dbReference>
<evidence type="ECO:0000256" key="2">
    <source>
        <dbReference type="ARBA" id="ARBA00022747"/>
    </source>
</evidence>
<dbReference type="RefSeq" id="WP_338211637.1">
    <property type="nucleotide sequence ID" value="NZ_JAYMFF010000043.1"/>
</dbReference>
<comment type="similarity">
    <text evidence="1">Belongs to the type-I restriction system S methylase family.</text>
</comment>
<reference evidence="6 7" key="1">
    <citation type="submission" date="2024-01" db="EMBL/GenBank/DDBJ databases">
        <title>novel species in genus Adlercreutzia.</title>
        <authorList>
            <person name="Liu X."/>
        </authorList>
    </citation>
    <scope>NUCLEOTIDE SEQUENCE [LARGE SCALE GENOMIC DNA]</scope>
    <source>
        <strain evidence="6 7">R7</strain>
    </source>
</reference>
<evidence type="ECO:0000256" key="3">
    <source>
        <dbReference type="ARBA" id="ARBA00023125"/>
    </source>
</evidence>
<keyword evidence="6" id="KW-0540">Nuclease</keyword>
<dbReference type="GO" id="GO:0004519">
    <property type="term" value="F:endonuclease activity"/>
    <property type="evidence" value="ECO:0007669"/>
    <property type="project" value="UniProtKB-KW"/>
</dbReference>
<dbReference type="InterPro" id="IPR044946">
    <property type="entry name" value="Restrct_endonuc_typeI_TRD_sf"/>
</dbReference>
<name>A0ABU6IKT6_9ACTN</name>
<organism evidence="6 7">
    <name type="scientific">Adlercreutzia wanghongyangiae</name>
    <dbReference type="NCBI Taxonomy" id="3111451"/>
    <lineage>
        <taxon>Bacteria</taxon>
        <taxon>Bacillati</taxon>
        <taxon>Actinomycetota</taxon>
        <taxon>Coriobacteriia</taxon>
        <taxon>Eggerthellales</taxon>
        <taxon>Eggerthellaceae</taxon>
        <taxon>Adlercreutzia</taxon>
    </lineage>
</organism>
<feature type="non-terminal residue" evidence="6">
    <location>
        <position position="1"/>
    </location>
</feature>
<evidence type="ECO:0000256" key="1">
    <source>
        <dbReference type="ARBA" id="ARBA00010923"/>
    </source>
</evidence>
<feature type="non-terminal residue" evidence="6">
    <location>
        <position position="175"/>
    </location>
</feature>
<dbReference type="Gene3D" id="1.10.287.1120">
    <property type="entry name" value="Bipartite methylase S protein"/>
    <property type="match status" value="1"/>
</dbReference>
<evidence type="ECO:0000256" key="4">
    <source>
        <dbReference type="SAM" id="MobiDB-lite"/>
    </source>
</evidence>
<comment type="caution">
    <text evidence="6">The sequence shown here is derived from an EMBL/GenBank/DDBJ whole genome shotgun (WGS) entry which is preliminary data.</text>
</comment>
<sequence>TWEQRKLGDVGHAQSGVGFPDAEQGGREGVPFYKVSDMNTPGNETELIESNNYVTSEQIARKAWKPVVDVPAMIFAKVGAAVFLDRKRLVRKPFLLDNNTMCYSFNKSEWDTDFGRSQFERINLAALVQVGALPSYNTRDVEDIEVLIPNNLEEQRQIGSLFAKLDSLITLHQRE</sequence>
<accession>A0ABU6IKT6</accession>
<gene>
    <name evidence="6" type="ORF">VIN30_11510</name>
</gene>
<evidence type="ECO:0000313" key="6">
    <source>
        <dbReference type="EMBL" id="MEC4177074.1"/>
    </source>
</evidence>
<dbReference type="GO" id="GO:0016787">
    <property type="term" value="F:hydrolase activity"/>
    <property type="evidence" value="ECO:0007669"/>
    <property type="project" value="UniProtKB-KW"/>
</dbReference>
<dbReference type="Gene3D" id="3.90.220.20">
    <property type="entry name" value="DNA methylase specificity domains"/>
    <property type="match status" value="1"/>
</dbReference>
<protein>
    <submittedName>
        <fullName evidence="6">Restriction endonuclease subunit S</fullName>
        <ecNumber evidence="6">3.1.21.-</ecNumber>
    </submittedName>
</protein>
<keyword evidence="6" id="KW-0378">Hydrolase</keyword>
<dbReference type="EC" id="3.1.21.-" evidence="6"/>
<keyword evidence="2" id="KW-0680">Restriction system</keyword>
<dbReference type="InterPro" id="IPR000055">
    <property type="entry name" value="Restrct_endonuc_typeI_TRD"/>
</dbReference>
<evidence type="ECO:0000313" key="7">
    <source>
        <dbReference type="Proteomes" id="UP001349994"/>
    </source>
</evidence>
<dbReference type="PANTHER" id="PTHR30408">
    <property type="entry name" value="TYPE-1 RESTRICTION ENZYME ECOKI SPECIFICITY PROTEIN"/>
    <property type="match status" value="1"/>
</dbReference>
<dbReference type="InterPro" id="IPR052021">
    <property type="entry name" value="Type-I_RS_S_subunit"/>
</dbReference>
<dbReference type="Pfam" id="PF01420">
    <property type="entry name" value="Methylase_S"/>
    <property type="match status" value="1"/>
</dbReference>
<dbReference type="Proteomes" id="UP001349994">
    <property type="component" value="Unassembled WGS sequence"/>
</dbReference>
<dbReference type="PANTHER" id="PTHR30408:SF12">
    <property type="entry name" value="TYPE I RESTRICTION ENZYME MJAVIII SPECIFICITY SUBUNIT"/>
    <property type="match status" value="1"/>
</dbReference>
<keyword evidence="7" id="KW-1185">Reference proteome</keyword>
<keyword evidence="3" id="KW-0238">DNA-binding</keyword>
<feature type="region of interest" description="Disordered" evidence="4">
    <location>
        <begin position="1"/>
        <end position="25"/>
    </location>
</feature>
<feature type="domain" description="Type I restriction modification DNA specificity" evidence="5">
    <location>
        <begin position="1"/>
        <end position="174"/>
    </location>
</feature>